<evidence type="ECO:0000313" key="12">
    <source>
        <dbReference type="Proteomes" id="UP000694845"/>
    </source>
</evidence>
<feature type="transmembrane region" description="Helical" evidence="10">
    <location>
        <begin position="207"/>
        <end position="230"/>
    </location>
</feature>
<evidence type="ECO:0000256" key="10">
    <source>
        <dbReference type="SAM" id="Phobius"/>
    </source>
</evidence>
<evidence type="ECO:0000256" key="7">
    <source>
        <dbReference type="ARBA" id="ARBA00023170"/>
    </source>
</evidence>
<organism evidence="12 13">
    <name type="scientific">Acanthaster planci</name>
    <name type="common">Crown-of-thorns starfish</name>
    <dbReference type="NCBI Taxonomy" id="133434"/>
    <lineage>
        <taxon>Eukaryota</taxon>
        <taxon>Metazoa</taxon>
        <taxon>Echinodermata</taxon>
        <taxon>Eleutherozoa</taxon>
        <taxon>Asterozoa</taxon>
        <taxon>Asteroidea</taxon>
        <taxon>Valvatacea</taxon>
        <taxon>Valvatida</taxon>
        <taxon>Acanthasteridae</taxon>
        <taxon>Acanthaster</taxon>
    </lineage>
</organism>
<dbReference type="KEGG" id="aplc:110973108"/>
<sequence length="392" mass="44411">MALEKASSIMLTTTGYTEELALGMGLNNSDLDAPHPLSGLQGVSFIVTCILCSMGLICNGFIIVILIRFPNMKTLANNFILNLALADFFFMISYLFMGHQFKVGQWVFGTFLCRLIVPYDAMTQFVVIDFVMIMSVDRYFAICLPIKSMNFRTLRNGRITSGVIWLVAILSTLPMWIYTDHVCFVDKCVCLAKVSSAPIEESNNRWWIIYTVIIGFCVPLVIICICYLLILHQLLINPMQDSSCKNTSRRAARRVAILVICIIIVFILCFLPFYVVQFIITTLESHTNALAISSIITLHLMYSHSIINPIVYTLVGENFRKNIAFICCRRPRNATGMYSRQSSMRTSSFHSRRMRNSLKSTNSNDPAGLRPHNGYYVHLDTSQHRGAREDPV</sequence>
<dbReference type="InterPro" id="IPR017452">
    <property type="entry name" value="GPCR_Rhodpsn_7TM"/>
</dbReference>
<name>A0A8B7XHA3_ACAPL</name>
<dbReference type="GO" id="GO:0043005">
    <property type="term" value="C:neuron projection"/>
    <property type="evidence" value="ECO:0007669"/>
    <property type="project" value="TreeGrafter"/>
</dbReference>
<dbReference type="PROSITE" id="PS50262">
    <property type="entry name" value="G_PROTEIN_RECEP_F1_2"/>
    <property type="match status" value="1"/>
</dbReference>
<keyword evidence="2" id="KW-1003">Cell membrane</keyword>
<feature type="transmembrane region" description="Helical" evidence="10">
    <location>
        <begin position="116"/>
        <end position="136"/>
    </location>
</feature>
<dbReference type="Proteomes" id="UP000694845">
    <property type="component" value="Unplaced"/>
</dbReference>
<dbReference type="OMA" id="RYFAICL"/>
<evidence type="ECO:0000256" key="5">
    <source>
        <dbReference type="ARBA" id="ARBA00023040"/>
    </source>
</evidence>
<evidence type="ECO:0000256" key="6">
    <source>
        <dbReference type="ARBA" id="ARBA00023136"/>
    </source>
</evidence>
<dbReference type="RefSeq" id="XP_022079320.1">
    <property type="nucleotide sequence ID" value="XM_022223628.1"/>
</dbReference>
<keyword evidence="6 10" id="KW-0472">Membrane</keyword>
<keyword evidence="3 10" id="KW-0812">Transmembrane</keyword>
<keyword evidence="4 10" id="KW-1133">Transmembrane helix</keyword>
<dbReference type="OrthoDB" id="6076970at2759"/>
<dbReference type="GO" id="GO:0004930">
    <property type="term" value="F:G protein-coupled receptor activity"/>
    <property type="evidence" value="ECO:0007669"/>
    <property type="project" value="UniProtKB-KW"/>
</dbReference>
<dbReference type="SUPFAM" id="SSF81321">
    <property type="entry name" value="Family A G protein-coupled receptor-like"/>
    <property type="match status" value="1"/>
</dbReference>
<evidence type="ECO:0000256" key="2">
    <source>
        <dbReference type="ARBA" id="ARBA00022475"/>
    </source>
</evidence>
<dbReference type="GO" id="GO:0042923">
    <property type="term" value="F:neuropeptide binding"/>
    <property type="evidence" value="ECO:0007669"/>
    <property type="project" value="TreeGrafter"/>
</dbReference>
<keyword evidence="5" id="KW-0297">G-protein coupled receptor</keyword>
<feature type="region of interest" description="Disordered" evidence="9">
    <location>
        <begin position="337"/>
        <end position="375"/>
    </location>
</feature>
<evidence type="ECO:0000256" key="9">
    <source>
        <dbReference type="SAM" id="MobiDB-lite"/>
    </source>
</evidence>
<dbReference type="InterPro" id="IPR000276">
    <property type="entry name" value="GPCR_Rhodpsn"/>
</dbReference>
<keyword evidence="7" id="KW-0675">Receptor</keyword>
<feature type="compositionally biased region" description="Polar residues" evidence="9">
    <location>
        <begin position="337"/>
        <end position="349"/>
    </location>
</feature>
<accession>A0A8B7XHA3</accession>
<dbReference type="Gene3D" id="1.20.1070.10">
    <property type="entry name" value="Rhodopsin 7-helix transmembrane proteins"/>
    <property type="match status" value="1"/>
</dbReference>
<dbReference type="GO" id="GO:0005886">
    <property type="term" value="C:plasma membrane"/>
    <property type="evidence" value="ECO:0007669"/>
    <property type="project" value="UniProtKB-SubCell"/>
</dbReference>
<feature type="transmembrane region" description="Helical" evidence="10">
    <location>
        <begin position="79"/>
        <end position="96"/>
    </location>
</feature>
<dbReference type="AlphaFoldDB" id="A0A8B7XHA3"/>
<dbReference type="GO" id="GO:0007218">
    <property type="term" value="P:neuropeptide signaling pathway"/>
    <property type="evidence" value="ECO:0007669"/>
    <property type="project" value="TreeGrafter"/>
</dbReference>
<dbReference type="GeneID" id="110973108"/>
<evidence type="ECO:0000256" key="8">
    <source>
        <dbReference type="ARBA" id="ARBA00023224"/>
    </source>
</evidence>
<keyword evidence="12" id="KW-1185">Reference proteome</keyword>
<feature type="transmembrane region" description="Helical" evidence="10">
    <location>
        <begin position="157"/>
        <end position="177"/>
    </location>
</feature>
<feature type="transmembrane region" description="Helical" evidence="10">
    <location>
        <begin position="292"/>
        <end position="315"/>
    </location>
</feature>
<feature type="transmembrane region" description="Helical" evidence="10">
    <location>
        <begin position="43"/>
        <end position="67"/>
    </location>
</feature>
<keyword evidence="8" id="KW-0807">Transducer</keyword>
<evidence type="ECO:0000256" key="1">
    <source>
        <dbReference type="ARBA" id="ARBA00004651"/>
    </source>
</evidence>
<evidence type="ECO:0000259" key="11">
    <source>
        <dbReference type="PROSITE" id="PS50262"/>
    </source>
</evidence>
<evidence type="ECO:0000313" key="13">
    <source>
        <dbReference type="RefSeq" id="XP_022079320.1"/>
    </source>
</evidence>
<feature type="transmembrane region" description="Helical" evidence="10">
    <location>
        <begin position="255"/>
        <end position="280"/>
    </location>
</feature>
<dbReference type="Pfam" id="PF00001">
    <property type="entry name" value="7tm_1"/>
    <property type="match status" value="1"/>
</dbReference>
<dbReference type="PANTHER" id="PTHR24229">
    <property type="entry name" value="NEUROPEPTIDES RECEPTOR"/>
    <property type="match status" value="1"/>
</dbReference>
<dbReference type="PANTHER" id="PTHR24229:SF40">
    <property type="entry name" value="ALLATOSTATIN C RECEPTOR 1-RELATED"/>
    <property type="match status" value="1"/>
</dbReference>
<reference evidence="13" key="1">
    <citation type="submission" date="2025-08" db="UniProtKB">
        <authorList>
            <consortium name="RefSeq"/>
        </authorList>
    </citation>
    <scope>IDENTIFICATION</scope>
</reference>
<comment type="subcellular location">
    <subcellularLocation>
        <location evidence="1">Cell membrane</location>
        <topology evidence="1">Multi-pass membrane protein</topology>
    </subcellularLocation>
</comment>
<evidence type="ECO:0000256" key="4">
    <source>
        <dbReference type="ARBA" id="ARBA00022989"/>
    </source>
</evidence>
<evidence type="ECO:0000256" key="3">
    <source>
        <dbReference type="ARBA" id="ARBA00022692"/>
    </source>
</evidence>
<protein>
    <submittedName>
        <fullName evidence="13">Somatostatin receptor type 5-like</fullName>
    </submittedName>
</protein>
<dbReference type="PRINTS" id="PR00237">
    <property type="entry name" value="GPCRRHODOPSN"/>
</dbReference>
<gene>
    <name evidence="13" type="primary">LOC110973108</name>
</gene>
<feature type="domain" description="G-protein coupled receptors family 1 profile" evidence="11">
    <location>
        <begin position="58"/>
        <end position="312"/>
    </location>
</feature>
<proteinExistence type="predicted"/>